<dbReference type="EMBL" id="CABPRZ010000038">
    <property type="protein sequence ID" value="VVE58893.1"/>
    <property type="molecule type" value="Genomic_DNA"/>
</dbReference>
<gene>
    <name evidence="1" type="primary">crtB_1</name>
    <name evidence="1" type="ORF">PTE30175_05326</name>
</gene>
<dbReference type="Pfam" id="PF00494">
    <property type="entry name" value="SQS_PSY"/>
    <property type="match status" value="1"/>
</dbReference>
<dbReference type="OrthoDB" id="9807580at2"/>
<dbReference type="InterPro" id="IPR033904">
    <property type="entry name" value="Trans_IPPS_HH"/>
</dbReference>
<accession>A0A5E4ZFC4</accession>
<dbReference type="PANTHER" id="PTHR31480">
    <property type="entry name" value="BIFUNCTIONAL LYCOPENE CYCLASE/PHYTOENE SYNTHASE"/>
    <property type="match status" value="1"/>
</dbReference>
<dbReference type="AlphaFoldDB" id="A0A5E4ZFC4"/>
<evidence type="ECO:0000313" key="1">
    <source>
        <dbReference type="EMBL" id="VVE58893.1"/>
    </source>
</evidence>
<dbReference type="RefSeq" id="WP_150700049.1">
    <property type="nucleotide sequence ID" value="NZ_CABPRZ010000038.1"/>
</dbReference>
<dbReference type="CDD" id="cd00683">
    <property type="entry name" value="Trans_IPPS_HH"/>
    <property type="match status" value="1"/>
</dbReference>
<dbReference type="NCBIfam" id="TIGR03465">
    <property type="entry name" value="HpnD"/>
    <property type="match status" value="1"/>
</dbReference>
<reference evidence="1 2" key="1">
    <citation type="submission" date="2019-08" db="EMBL/GenBank/DDBJ databases">
        <authorList>
            <person name="Peeters C."/>
        </authorList>
    </citation>
    <scope>NUCLEOTIDE SEQUENCE [LARGE SCALE GENOMIC DNA]</scope>
    <source>
        <strain evidence="1 2">LMG 30175</strain>
    </source>
</reference>
<dbReference type="EC" id="2.5.1.99" evidence="1"/>
<dbReference type="InterPro" id="IPR017828">
    <property type="entry name" value="SQ_synth_HpnD-like"/>
</dbReference>
<keyword evidence="2" id="KW-1185">Reference proteome</keyword>
<proteinExistence type="predicted"/>
<dbReference type="Gene3D" id="1.10.600.10">
    <property type="entry name" value="Farnesyl Diphosphate Synthase"/>
    <property type="match status" value="1"/>
</dbReference>
<name>A0A5E4ZFC4_9BURK</name>
<sequence>MNPDEYCRQKAGPPGSSLYYALLQLPPSRRASAYAVHAFCQEIADIRSAVHDPGVAHAKLDWWRNEIDNMLAGRPAHPVTQALAPSLKDSGITRDHLVGVMHGAEMDLAQMRYLDFPGLDHYCDAAGGAPAELAAHVYGFQSPDTPARARALGHALALARRVSDAGADARRGYVYLPIDELQRFGVTAADLQNGRYSGKFADLMKFQTDRARDALSAARRAIPKIDRRRQKPLLALAALQTALLDEVATSGYQVLHQQIDLTPLRKFWLAWRAR</sequence>
<dbReference type="GO" id="GO:0051996">
    <property type="term" value="F:squalene synthase [NAD(P)H] activity"/>
    <property type="evidence" value="ECO:0007669"/>
    <property type="project" value="InterPro"/>
</dbReference>
<dbReference type="InterPro" id="IPR002060">
    <property type="entry name" value="Squ/phyt_synthse"/>
</dbReference>
<protein>
    <submittedName>
        <fullName evidence="1">All-trans-phytoene synthase</fullName>
        <ecNumber evidence="1">2.5.1.99</ecNumber>
    </submittedName>
</protein>
<evidence type="ECO:0000313" key="2">
    <source>
        <dbReference type="Proteomes" id="UP000414233"/>
    </source>
</evidence>
<organism evidence="1 2">
    <name type="scientific">Pandoraea terrae</name>
    <dbReference type="NCBI Taxonomy" id="1537710"/>
    <lineage>
        <taxon>Bacteria</taxon>
        <taxon>Pseudomonadati</taxon>
        <taxon>Pseudomonadota</taxon>
        <taxon>Betaproteobacteria</taxon>
        <taxon>Burkholderiales</taxon>
        <taxon>Burkholderiaceae</taxon>
        <taxon>Pandoraea</taxon>
    </lineage>
</organism>
<keyword evidence="1" id="KW-0808">Transferase</keyword>
<dbReference type="InterPro" id="IPR008949">
    <property type="entry name" value="Isoprenoid_synthase_dom_sf"/>
</dbReference>
<dbReference type="GO" id="GO:0016117">
    <property type="term" value="P:carotenoid biosynthetic process"/>
    <property type="evidence" value="ECO:0007669"/>
    <property type="project" value="InterPro"/>
</dbReference>
<dbReference type="Proteomes" id="UP000414233">
    <property type="component" value="Unassembled WGS sequence"/>
</dbReference>
<dbReference type="SUPFAM" id="SSF48576">
    <property type="entry name" value="Terpenoid synthases"/>
    <property type="match status" value="1"/>
</dbReference>